<dbReference type="SUPFAM" id="SSF75169">
    <property type="entry name" value="DsrEFH-like"/>
    <property type="match status" value="1"/>
</dbReference>
<dbReference type="InterPro" id="IPR027396">
    <property type="entry name" value="DsrEFH-like"/>
</dbReference>
<comment type="caution">
    <text evidence="1">The sequence shown here is derived from an EMBL/GenBank/DDBJ whole genome shotgun (WGS) entry which is preliminary data.</text>
</comment>
<accession>A0A645J597</accession>
<sequence length="170" mass="17529">MDNEIAVQNLTRLAGGKGLKLSAAKQDERHFVVTLEAGAAPAAAVIQPQSEPVCAPDSRSGVVAAIGSAVMGAGSDELGRVLMKGFLFALTQLPHPPRAVLFYNGGAHLTVEGSDSVEDLKLLEAQGVEVLTCGTCLNFYGLSEKLAVGGVTNMYSIAEALSGAAHVIRP</sequence>
<dbReference type="NCBIfam" id="TIGR03527">
    <property type="entry name" value="selenium_YedF"/>
    <property type="match status" value="1"/>
</dbReference>
<dbReference type="EMBL" id="VSSQ01132044">
    <property type="protein sequence ID" value="MPN58818.1"/>
    <property type="molecule type" value="Genomic_DNA"/>
</dbReference>
<gene>
    <name evidence="1" type="ORF">SDC9_206533</name>
</gene>
<protein>
    <submittedName>
        <fullName evidence="1">Uncharacterized protein</fullName>
    </submittedName>
</protein>
<proteinExistence type="predicted"/>
<dbReference type="AlphaFoldDB" id="A0A645J597"/>
<dbReference type="InterPro" id="IPR019870">
    <property type="entry name" value="Se_metab_YedF"/>
</dbReference>
<name>A0A645J597_9ZZZZ</name>
<organism evidence="1">
    <name type="scientific">bioreactor metagenome</name>
    <dbReference type="NCBI Taxonomy" id="1076179"/>
    <lineage>
        <taxon>unclassified sequences</taxon>
        <taxon>metagenomes</taxon>
        <taxon>ecological metagenomes</taxon>
    </lineage>
</organism>
<reference evidence="1" key="1">
    <citation type="submission" date="2019-08" db="EMBL/GenBank/DDBJ databases">
        <authorList>
            <person name="Kucharzyk K."/>
            <person name="Murdoch R.W."/>
            <person name="Higgins S."/>
            <person name="Loffler F."/>
        </authorList>
    </citation>
    <scope>NUCLEOTIDE SEQUENCE</scope>
</reference>
<evidence type="ECO:0000313" key="1">
    <source>
        <dbReference type="EMBL" id="MPN58818.1"/>
    </source>
</evidence>